<evidence type="ECO:0000313" key="1">
    <source>
        <dbReference type="EMBL" id="ALS77819.1"/>
    </source>
</evidence>
<keyword evidence="2" id="KW-1185">Reference proteome</keyword>
<reference evidence="1" key="1">
    <citation type="submission" date="2016-01" db="EMBL/GenBank/DDBJ databases">
        <title>Complete genome of Planococcus kocurri type strain.</title>
        <authorList>
            <person name="See-Too W.S."/>
        </authorList>
    </citation>
    <scope>NUCLEOTIDE SEQUENCE [LARGE SCALE GENOMIC DNA]</scope>
    <source>
        <strain evidence="1">ATCC 43650</strain>
    </source>
</reference>
<evidence type="ECO:0008006" key="3">
    <source>
        <dbReference type="Google" id="ProtNLM"/>
    </source>
</evidence>
<sequence length="63" mass="7392">MVFAREKSLWALGIYGFQNAERACGRRLKSSARELKMEHSHSNSQLLNLKFKSYNALKNDFWI</sequence>
<organism evidence="1 2">
    <name type="scientific">Planococcus kocurii</name>
    <dbReference type="NCBI Taxonomy" id="1374"/>
    <lineage>
        <taxon>Bacteria</taxon>
        <taxon>Bacillati</taxon>
        <taxon>Bacillota</taxon>
        <taxon>Bacilli</taxon>
        <taxon>Bacillales</taxon>
        <taxon>Caryophanaceae</taxon>
        <taxon>Planococcus</taxon>
    </lineage>
</organism>
<dbReference type="Proteomes" id="UP000065533">
    <property type="component" value="Chromosome"/>
</dbReference>
<name>A0ABN4JWP2_9BACL</name>
<evidence type="ECO:0000313" key="2">
    <source>
        <dbReference type="Proteomes" id="UP000065533"/>
    </source>
</evidence>
<proteinExistence type="predicted"/>
<protein>
    <recommendedName>
        <fullName evidence="3">Transposase</fullName>
    </recommendedName>
</protein>
<dbReference type="EMBL" id="CP013661">
    <property type="protein sequence ID" value="ALS77819.1"/>
    <property type="molecule type" value="Genomic_DNA"/>
</dbReference>
<accession>A0ABN4JWP2</accession>
<gene>
    <name evidence="1" type="ORF">AUO94_03780</name>
</gene>